<dbReference type="RefSeq" id="XP_010902560.2">
    <property type="nucleotide sequence ID" value="XM_010904258.4"/>
</dbReference>
<feature type="region of interest" description="Disordered" evidence="1">
    <location>
        <begin position="422"/>
        <end position="485"/>
    </location>
</feature>
<dbReference type="InParanoid" id="A0A3P8XP27"/>
<feature type="region of interest" description="Disordered" evidence="1">
    <location>
        <begin position="320"/>
        <end position="341"/>
    </location>
</feature>
<dbReference type="PROSITE" id="PS50235">
    <property type="entry name" value="USP_3"/>
    <property type="match status" value="1"/>
</dbReference>
<feature type="compositionally biased region" description="Acidic residues" evidence="1">
    <location>
        <begin position="568"/>
        <end position="578"/>
    </location>
</feature>
<dbReference type="SUPFAM" id="SSF54001">
    <property type="entry name" value="Cysteine proteinases"/>
    <property type="match status" value="1"/>
</dbReference>
<accession>A0A3P8XP27</accession>
<dbReference type="InterPro" id="IPR028889">
    <property type="entry name" value="USP"/>
</dbReference>
<dbReference type="GO" id="GO:0032183">
    <property type="term" value="F:SUMO binding"/>
    <property type="evidence" value="ECO:0007669"/>
    <property type="project" value="InterPro"/>
</dbReference>
<feature type="compositionally biased region" description="Low complexity" evidence="1">
    <location>
        <begin position="1186"/>
        <end position="1203"/>
    </location>
</feature>
<dbReference type="InterPro" id="IPR038765">
    <property type="entry name" value="Papain-like_cys_pep_sf"/>
</dbReference>
<keyword evidence="4" id="KW-1185">Reference proteome</keyword>
<protein>
    <recommendedName>
        <fullName evidence="2">USP domain-containing protein</fullName>
    </recommendedName>
</protein>
<dbReference type="CTD" id="10208"/>
<dbReference type="STRING" id="8010.ENSELUP00000006310"/>
<reference evidence="4" key="1">
    <citation type="journal article" date="2014" name="PLoS ONE">
        <title>The genome and linkage map of the northern pike (Esox lucius): conserved synteny revealed between the salmonid sister group and the Neoteleostei.</title>
        <authorList>
            <person name="Rondeau E.B."/>
            <person name="Minkley D.R."/>
            <person name="Leong J.S."/>
            <person name="Messmer A.M."/>
            <person name="Jantzen J.R."/>
            <person name="von Schalburg K.R."/>
            <person name="Lemon C."/>
            <person name="Bird N.H."/>
            <person name="Koop B.F."/>
        </authorList>
    </citation>
    <scope>NUCLEOTIDE SEQUENCE</scope>
</reference>
<feature type="domain" description="USP" evidence="2">
    <location>
        <begin position="662"/>
        <end position="936"/>
    </location>
</feature>
<dbReference type="InterPro" id="IPR028890">
    <property type="entry name" value="Peptidase_C98"/>
</dbReference>
<evidence type="ECO:0000256" key="1">
    <source>
        <dbReference type="SAM" id="MobiDB-lite"/>
    </source>
</evidence>
<evidence type="ECO:0000313" key="4">
    <source>
        <dbReference type="Proteomes" id="UP000265140"/>
    </source>
</evidence>
<feature type="region of interest" description="Disordered" evidence="1">
    <location>
        <begin position="565"/>
        <end position="599"/>
    </location>
</feature>
<dbReference type="OMA" id="GVVCKPC"/>
<evidence type="ECO:0000259" key="2">
    <source>
        <dbReference type="PROSITE" id="PS50235"/>
    </source>
</evidence>
<dbReference type="GeneID" id="105030406"/>
<dbReference type="Ensembl" id="ENSELUT00000009162.3">
    <property type="protein sequence ID" value="ENSELUP00000006310.2"/>
    <property type="gene ID" value="ENSELUG00000000258.3"/>
</dbReference>
<feature type="compositionally biased region" description="Polar residues" evidence="1">
    <location>
        <begin position="1111"/>
        <end position="1120"/>
    </location>
</feature>
<feature type="compositionally biased region" description="Polar residues" evidence="1">
    <location>
        <begin position="584"/>
        <end position="593"/>
    </location>
</feature>
<feature type="region of interest" description="Disordered" evidence="1">
    <location>
        <begin position="1263"/>
        <end position="1365"/>
    </location>
</feature>
<proteinExistence type="predicted"/>
<organism evidence="3 4">
    <name type="scientific">Esox lucius</name>
    <name type="common">Northern pike</name>
    <dbReference type="NCBI Taxonomy" id="8010"/>
    <lineage>
        <taxon>Eukaryota</taxon>
        <taxon>Metazoa</taxon>
        <taxon>Chordata</taxon>
        <taxon>Craniata</taxon>
        <taxon>Vertebrata</taxon>
        <taxon>Euteleostomi</taxon>
        <taxon>Actinopterygii</taxon>
        <taxon>Neopterygii</taxon>
        <taxon>Teleostei</taxon>
        <taxon>Protacanthopterygii</taxon>
        <taxon>Esociformes</taxon>
        <taxon>Esocidae</taxon>
        <taxon>Esox</taxon>
    </lineage>
</organism>
<feature type="region of interest" description="Disordered" evidence="1">
    <location>
        <begin position="107"/>
        <end position="134"/>
    </location>
</feature>
<feature type="region of interest" description="Disordered" evidence="1">
    <location>
        <begin position="1095"/>
        <end position="1247"/>
    </location>
</feature>
<sequence>MPLVLLTEWHWTPGRKTTTRINSSLPVMSGEGNGLGALGLLAGYLGKVQERAASLDSCPWCAANGQIQALRSYRITIHKSITLCTDPQCLFPLVSRPLEDVLASLAPPEPQFPIGGKRKTPSGSENTSPKRTRSVVSDVMVDPGEMDCGISATELCVGHECCNGKVHSQTVSSFTTCQSEPTNVVDNSLPLPVIGRVGAGRCHMDSNWPKPERTRDEDGEGEDGVYLLGEGTPAPGMNGPVPAYQVAASSEEDMETESTSEEVQVNSPSEEAVCVPEKTSAAQQMSAPVVEGSRSASPVVPDLEDTVCLLEALTAPATPVQVKEGRSSRRNVSAPDEAVSPAVEVKPPRAVVPVGGLAPPSSVSALQEAVVMLQEVLPVAAVEMDQEVPATPAMGPVSVFPEVPAVSPETSAVKQDVLPVGQKAKGEAAPSNVLEEEVAPRVTVEGASPSVEAGEVLPALAEAASQKDEEEGDDEADGHAPSIWMNNDYEKELPGFDEEEGTEGDRPPGVVCKPCIVDLSHSKVSEDHVDDKDAEEDLPVFDKEEEECPPGVVCKPCLVDLSQSKVSDDEDVVDDDDGGPVQAKTGQNGQRPVSSEDEVTDIPEYKEGGVTALELGILSRPRENIVRARKTNFIKYMPTVIPDFDLEVMLKGTFVPVPGPHLFWKNENSLCWLDSLLVALVHCCSLRDRRPTKRPGEGHPVWDLCERYDRVCGLLTAHQRAGPGDIMQTPSMVLQRVQMEMQAIRVSIFNLLEPQLKSNQGRKETPVFALRFLLRADSWAEPLFQHMFEWQFDCVSATCGYATKTKCKKTLTRFCKVVHDWHPLNATYLTRCSKCNKSKQNRTLVLESVAPVLVLHFAEGLPKNDVSIYSFTFQQQKYSVSTVIQYNKKRNHFVTWIRTTDGSWLEFDDLKHPSCVSHTQLVVPPREIYVVFWELDTDRLDPVPQTISSHPPENISSSLTQNELMHPNFAKQFVDNSLVPSQKVSDADTDMDTPIRACNGMDTPLTYDKDLSTAPTPDLPVLSQTPNPSLASLHDNTAVAEVLPVSDNSDDMCTTVTAGNIGDTSVGSATFLNTFEDLSHSDTVTLTLVEIQVDSGGKPLDDSNVIPAAENNGNLGTLHSASDPEAEVPSPAPDITITTHEIPQTGSEITHETSTPAREVMPQSDKLPETDDEDVVSEMPSSPDTSSEFLPDSSSSSEPDSGQPSPPRRRRSTKAVSRPRKTSRAPVASEAKVATSESSPAAVTPVALPGYGASIILPSVVSTMSPPCVEPSATTPATCSTPSPPNKPILPPPLDPNARWSYLLTRHPSQAPLTSPPPGTQGSPAPFNQVDRLKPNQFQQPLQGRQPGLNLGASLAKPLPRPKPKLRKEDNEALLLKAAEMYGGFQVKSRNVNANTNLNSISSNTFPPSQLTTDHRSDVWKTPSQPFAAAQQKLPVNNTNTAAVISLPPSPGFTVLHNVPSSRKRTSDSQALKSASLTETDALRYKLLKKLKAKKKKLEKLNQVLGYQEGGAGAVTPRPDSTDLCSPVTVSSSTSVYDSPAYNEFFADLLSPAPTVQNLSPDSTGFLDMLATNGQDGASACVQNSVGASQVVASLTLQPASHTAGVPQLGMDGPVGTSGETFLDELMSGSASQQTEMDNEALRALDLFF</sequence>
<dbReference type="GO" id="GO:0030576">
    <property type="term" value="P:Cajal body organization"/>
    <property type="evidence" value="ECO:0007669"/>
    <property type="project" value="InterPro"/>
</dbReference>
<dbReference type="OrthoDB" id="6160353at2759"/>
<feature type="compositionally biased region" description="Pro residues" evidence="1">
    <location>
        <begin position="1282"/>
        <end position="1295"/>
    </location>
</feature>
<dbReference type="Pfam" id="PF15499">
    <property type="entry name" value="Peptidase_C98"/>
    <property type="match status" value="1"/>
</dbReference>
<dbReference type="Pfam" id="PF15509">
    <property type="entry name" value="DUF4650"/>
    <property type="match status" value="1"/>
</dbReference>
<dbReference type="GO" id="GO:0015030">
    <property type="term" value="C:Cajal body"/>
    <property type="evidence" value="ECO:0007669"/>
    <property type="project" value="TreeGrafter"/>
</dbReference>
<dbReference type="PANTHER" id="PTHR15294:SF3">
    <property type="entry name" value="SUMO-SPECIFIC ISOPEPTIDASE USPL1"/>
    <property type="match status" value="1"/>
</dbReference>
<dbReference type="FunCoup" id="A0A3P8XP27">
    <property type="interactions" value="874"/>
</dbReference>
<feature type="compositionally biased region" description="Low complexity" evidence="1">
    <location>
        <begin position="1271"/>
        <end position="1281"/>
    </location>
</feature>
<dbReference type="InterPro" id="IPR033505">
    <property type="entry name" value="USPL1"/>
</dbReference>
<dbReference type="GeneTree" id="ENSGT00390000002316"/>
<dbReference type="InterPro" id="IPR029388">
    <property type="entry name" value="DUF4650"/>
</dbReference>
<dbReference type="GO" id="GO:0016926">
    <property type="term" value="P:protein desumoylation"/>
    <property type="evidence" value="ECO:0007669"/>
    <property type="project" value="TreeGrafter"/>
</dbReference>
<feature type="compositionally biased region" description="Basic residues" evidence="1">
    <location>
        <begin position="1207"/>
        <end position="1223"/>
    </location>
</feature>
<feature type="compositionally biased region" description="Polar residues" evidence="1">
    <location>
        <begin position="1136"/>
        <end position="1156"/>
    </location>
</feature>
<reference evidence="3" key="3">
    <citation type="submission" date="2025-08" db="UniProtKB">
        <authorList>
            <consortium name="Ensembl"/>
        </authorList>
    </citation>
    <scope>IDENTIFICATION</scope>
</reference>
<name>A0A3P8XP27_ESOLU</name>
<evidence type="ECO:0000313" key="3">
    <source>
        <dbReference type="Ensembl" id="ENSELUP00000006310.2"/>
    </source>
</evidence>
<feature type="region of interest" description="Disordered" evidence="1">
    <location>
        <begin position="202"/>
        <end position="221"/>
    </location>
</feature>
<dbReference type="PANTHER" id="PTHR15294">
    <property type="entry name" value="RETINOVIN-RELATED"/>
    <property type="match status" value="1"/>
</dbReference>
<reference evidence="3" key="2">
    <citation type="submission" date="2020-02" db="EMBL/GenBank/DDBJ databases">
        <title>Esox lucius (northern pike) genome, fEsoLuc1, primary haplotype.</title>
        <authorList>
            <person name="Myers G."/>
            <person name="Karagic N."/>
            <person name="Meyer A."/>
            <person name="Pippel M."/>
            <person name="Reichard M."/>
            <person name="Winkler S."/>
            <person name="Tracey A."/>
            <person name="Sims Y."/>
            <person name="Howe K."/>
            <person name="Rhie A."/>
            <person name="Formenti G."/>
            <person name="Durbin R."/>
            <person name="Fedrigo O."/>
            <person name="Jarvis E.D."/>
        </authorList>
    </citation>
    <scope>NUCLEOTIDE SEQUENCE [LARGE SCALE GENOMIC DNA]</scope>
</reference>
<dbReference type="Proteomes" id="UP000265140">
    <property type="component" value="Chromosome 7"/>
</dbReference>
<reference evidence="3" key="4">
    <citation type="submission" date="2025-09" db="UniProtKB">
        <authorList>
            <consortium name="Ensembl"/>
        </authorList>
    </citation>
    <scope>IDENTIFICATION</scope>
</reference>
<dbReference type="KEGG" id="els:105030406"/>
<dbReference type="Bgee" id="ENSELUG00000000258">
    <property type="expression patterns" value="Expressed in spleen and 14 other cell types or tissues"/>
</dbReference>